<proteinExistence type="predicted"/>
<dbReference type="InterPro" id="IPR010287">
    <property type="entry name" value="DUF892_YciF-like"/>
</dbReference>
<dbReference type="PANTHER" id="PTHR30565">
    <property type="entry name" value="PROTEIN YCIF"/>
    <property type="match status" value="1"/>
</dbReference>
<sequence>MTTKTTNDNASHRIGNMMKSFSTRKSEVKNPYLHSFFIASLNVIYFAENDIVDFLEKMGKATVTEELKDVLESHQLKAKKQVSHLKRIFKLLDEKPEKIESEFIKDIINENNEIMNSTEKGSVKRDASFIIATQKVLQYKMTTYKGLTELALTVGQDRVASLLEKILDVEKIYKY</sequence>
<dbReference type="PANTHER" id="PTHR30565:SF9">
    <property type="entry name" value="PROTEIN YCIF"/>
    <property type="match status" value="1"/>
</dbReference>
<dbReference type="Gene3D" id="1.20.1260.10">
    <property type="match status" value="1"/>
</dbReference>
<dbReference type="InterPro" id="IPR009078">
    <property type="entry name" value="Ferritin-like_SF"/>
</dbReference>
<name>A0A3M7LBJ2_9FLAO</name>
<evidence type="ECO:0000313" key="2">
    <source>
        <dbReference type="Proteomes" id="UP000267524"/>
    </source>
</evidence>
<comment type="caution">
    <text evidence="1">The sequence shown here is derived from an EMBL/GenBank/DDBJ whole genome shotgun (WGS) entry which is preliminary data.</text>
</comment>
<gene>
    <name evidence="1" type="ORF">D1632_11165</name>
</gene>
<organism evidence="1 2">
    <name type="scientific">Chryseobacterium nematophagum</name>
    <dbReference type="NCBI Taxonomy" id="2305228"/>
    <lineage>
        <taxon>Bacteria</taxon>
        <taxon>Pseudomonadati</taxon>
        <taxon>Bacteroidota</taxon>
        <taxon>Flavobacteriia</taxon>
        <taxon>Flavobacteriales</taxon>
        <taxon>Weeksellaceae</taxon>
        <taxon>Chryseobacterium group</taxon>
        <taxon>Chryseobacterium</taxon>
    </lineage>
</organism>
<evidence type="ECO:0000313" key="1">
    <source>
        <dbReference type="EMBL" id="RMZ60138.1"/>
    </source>
</evidence>
<dbReference type="RefSeq" id="WP_122547260.1">
    <property type="nucleotide sequence ID" value="NZ_QWIV01000013.1"/>
</dbReference>
<dbReference type="InterPro" id="IPR012347">
    <property type="entry name" value="Ferritin-like"/>
</dbReference>
<dbReference type="AlphaFoldDB" id="A0A3M7LBJ2"/>
<reference evidence="1 2" key="1">
    <citation type="submission" date="2018-08" db="EMBL/GenBank/DDBJ databases">
        <title>Chryseobacterium nematophagum: a novel matrix digesting pathogen of nematodes.</title>
        <authorList>
            <person name="Page A."/>
            <person name="Roberts M."/>
            <person name="Felix M.-A."/>
            <person name="Weir W."/>
        </authorList>
    </citation>
    <scope>NUCLEOTIDE SEQUENCE [LARGE SCALE GENOMIC DNA]</scope>
    <source>
        <strain evidence="1 2">JUb275</strain>
    </source>
</reference>
<dbReference type="Pfam" id="PF05974">
    <property type="entry name" value="DUF892"/>
    <property type="match status" value="1"/>
</dbReference>
<dbReference type="EMBL" id="QWIV01000013">
    <property type="protein sequence ID" value="RMZ60138.1"/>
    <property type="molecule type" value="Genomic_DNA"/>
</dbReference>
<dbReference type="SUPFAM" id="SSF47240">
    <property type="entry name" value="Ferritin-like"/>
    <property type="match status" value="1"/>
</dbReference>
<dbReference type="Proteomes" id="UP000267524">
    <property type="component" value="Unassembled WGS sequence"/>
</dbReference>
<protein>
    <submittedName>
        <fullName evidence="1">DUF892 family protein</fullName>
    </submittedName>
</protein>
<keyword evidence="2" id="KW-1185">Reference proteome</keyword>
<dbReference type="InterPro" id="IPR047114">
    <property type="entry name" value="YciF"/>
</dbReference>
<accession>A0A3M7LBJ2</accession>